<reference evidence="2 3" key="1">
    <citation type="journal article" date="2017" name="ISME J.">
        <title>Potential for microbial H2 and metal transformations associated with novel bacteria and archaea in deep terrestrial subsurface sediments.</title>
        <authorList>
            <person name="Hernsdorf A.W."/>
            <person name="Amano Y."/>
            <person name="Miyakawa K."/>
            <person name="Ise K."/>
            <person name="Suzuki Y."/>
            <person name="Anantharaman K."/>
            <person name="Probst A."/>
            <person name="Burstein D."/>
            <person name="Thomas B.C."/>
            <person name="Banfield J.F."/>
        </authorList>
    </citation>
    <scope>NUCLEOTIDE SEQUENCE [LARGE SCALE GENOMIC DNA]</scope>
    <source>
        <strain evidence="2">HGW-Wallbacteria-1</strain>
    </source>
</reference>
<protein>
    <recommendedName>
        <fullName evidence="4">DUF502 domain-containing protein</fullName>
    </recommendedName>
</protein>
<dbReference type="Pfam" id="PF04367">
    <property type="entry name" value="DUF502"/>
    <property type="match status" value="1"/>
</dbReference>
<dbReference type="EMBL" id="PGXC01000003">
    <property type="protein sequence ID" value="PKK91045.1"/>
    <property type="molecule type" value="Genomic_DNA"/>
</dbReference>
<feature type="transmembrane region" description="Helical" evidence="1">
    <location>
        <begin position="30"/>
        <end position="50"/>
    </location>
</feature>
<evidence type="ECO:0008006" key="4">
    <source>
        <dbReference type="Google" id="ProtNLM"/>
    </source>
</evidence>
<comment type="caution">
    <text evidence="2">The sequence shown here is derived from an EMBL/GenBank/DDBJ whole genome shotgun (WGS) entry which is preliminary data.</text>
</comment>
<organism evidence="2 3">
    <name type="scientific">Candidatus Wallbacteria bacterium HGW-Wallbacteria-1</name>
    <dbReference type="NCBI Taxonomy" id="2013854"/>
    <lineage>
        <taxon>Bacteria</taxon>
        <taxon>Candidatus Walliibacteriota</taxon>
    </lineage>
</organism>
<keyword evidence="1" id="KW-0472">Membrane</keyword>
<dbReference type="InterPro" id="IPR007462">
    <property type="entry name" value="COV1-like"/>
</dbReference>
<keyword evidence="1" id="KW-1133">Transmembrane helix</keyword>
<dbReference type="AlphaFoldDB" id="A0A2N1PRS7"/>
<dbReference type="PANTHER" id="PTHR31876:SF26">
    <property type="entry name" value="PROTEIN LIKE COV 2"/>
    <property type="match status" value="1"/>
</dbReference>
<name>A0A2N1PRS7_9BACT</name>
<evidence type="ECO:0000313" key="3">
    <source>
        <dbReference type="Proteomes" id="UP000233256"/>
    </source>
</evidence>
<keyword evidence="1" id="KW-0812">Transmembrane</keyword>
<gene>
    <name evidence="2" type="ORF">CVV64_04555</name>
</gene>
<dbReference type="PANTHER" id="PTHR31876">
    <property type="entry name" value="COV-LIKE PROTEIN 1"/>
    <property type="match status" value="1"/>
</dbReference>
<evidence type="ECO:0000313" key="2">
    <source>
        <dbReference type="EMBL" id="PKK91045.1"/>
    </source>
</evidence>
<accession>A0A2N1PRS7</accession>
<evidence type="ECO:0000256" key="1">
    <source>
        <dbReference type="SAM" id="Phobius"/>
    </source>
</evidence>
<feature type="transmembrane region" description="Helical" evidence="1">
    <location>
        <begin position="70"/>
        <end position="92"/>
    </location>
</feature>
<sequence length="237" mass="26602">MADRSRRHRLAVMLIAARLLSRNLVNRLKAYFFTGVIVLLPTGLTIFIVLKIFDFLGASIKYVYGQNMPWWLGTLLTSSIILLSGLFVRNLIGKSMMEVIERIFTRVPFVRSLYSTIKQLIDLIVANKEMMFQKVVLIEYPRKGLYTLGFISAQGPEELCSRTGEKLMAIFISTTPNPTSGFLLFIPDSEVIHLDMTPEEGMKLIISGGIMIPNRQGEKVIGKDQIQGILASTTSNP</sequence>
<proteinExistence type="predicted"/>
<dbReference type="Proteomes" id="UP000233256">
    <property type="component" value="Unassembled WGS sequence"/>
</dbReference>